<dbReference type="Gene3D" id="3.40.50.300">
    <property type="entry name" value="P-loop containing nucleotide triphosphate hydrolases"/>
    <property type="match status" value="1"/>
</dbReference>
<feature type="region of interest" description="Disordered" evidence="1">
    <location>
        <begin position="440"/>
        <end position="476"/>
    </location>
</feature>
<dbReference type="InterPro" id="IPR027417">
    <property type="entry name" value="P-loop_NTPase"/>
</dbReference>
<dbReference type="EMBL" id="MZ443778">
    <property type="protein sequence ID" value="UAW53119.1"/>
    <property type="molecule type" value="Genomic_DNA"/>
</dbReference>
<dbReference type="PANTHER" id="PTHR30153">
    <property type="entry name" value="REPLICATIVE DNA HELICASE DNAB"/>
    <property type="match status" value="1"/>
</dbReference>
<keyword evidence="4" id="KW-1185">Reference proteome</keyword>
<dbReference type="GO" id="GO:0003678">
    <property type="term" value="F:DNA helicase activity"/>
    <property type="evidence" value="ECO:0007669"/>
    <property type="project" value="InterPro"/>
</dbReference>
<evidence type="ECO:0000259" key="2">
    <source>
        <dbReference type="PROSITE" id="PS51199"/>
    </source>
</evidence>
<reference evidence="3 4" key="1">
    <citation type="submission" date="2021-06" db="EMBL/GenBank/DDBJ databases">
        <title>Complete genome sequence of Erwinia phage pEa_SNUABM_30.</title>
        <authorList>
            <person name="Kim S.G."/>
            <person name="Park S.C."/>
        </authorList>
    </citation>
    <scope>NUCLEOTIDE SEQUENCE [LARGE SCALE GENOMIC DNA]</scope>
</reference>
<dbReference type="GO" id="GO:0005524">
    <property type="term" value="F:ATP binding"/>
    <property type="evidence" value="ECO:0007669"/>
    <property type="project" value="InterPro"/>
</dbReference>
<evidence type="ECO:0000313" key="4">
    <source>
        <dbReference type="Proteomes" id="UP000827754"/>
    </source>
</evidence>
<dbReference type="Proteomes" id="UP000827754">
    <property type="component" value="Segment"/>
</dbReference>
<proteinExistence type="predicted"/>
<protein>
    <recommendedName>
        <fullName evidence="2">SF4 helicase domain-containing protein</fullName>
    </recommendedName>
</protein>
<name>A0AAE8XL45_9CAUD</name>
<dbReference type="InterPro" id="IPR007694">
    <property type="entry name" value="DNA_helicase_DnaB-like_C"/>
</dbReference>
<dbReference type="GO" id="GO:0006260">
    <property type="term" value="P:DNA replication"/>
    <property type="evidence" value="ECO:0007669"/>
    <property type="project" value="InterPro"/>
</dbReference>
<dbReference type="PANTHER" id="PTHR30153:SF2">
    <property type="entry name" value="REPLICATIVE DNA HELICASE"/>
    <property type="match status" value="1"/>
</dbReference>
<feature type="compositionally biased region" description="Acidic residues" evidence="1">
    <location>
        <begin position="452"/>
        <end position="462"/>
    </location>
</feature>
<gene>
    <name evidence="3" type="ORF">pEaSNUABM30_00001</name>
</gene>
<dbReference type="PROSITE" id="PS51199">
    <property type="entry name" value="SF4_HELICASE"/>
    <property type="match status" value="1"/>
</dbReference>
<feature type="domain" description="SF4 helicase" evidence="2">
    <location>
        <begin position="146"/>
        <end position="348"/>
    </location>
</feature>
<evidence type="ECO:0000313" key="3">
    <source>
        <dbReference type="EMBL" id="UAW53119.1"/>
    </source>
</evidence>
<organism evidence="3 4">
    <name type="scientific">Erwinia phage pEa_SNUABM_30</name>
    <dbReference type="NCBI Taxonomy" id="2869553"/>
    <lineage>
        <taxon>Viruses</taxon>
        <taxon>Duplodnaviria</taxon>
        <taxon>Heunggongvirae</taxon>
        <taxon>Uroviricota</taxon>
        <taxon>Caudoviricetes</taxon>
        <taxon>Alexandravirus</taxon>
        <taxon>Alexandravirus SNUABM30</taxon>
    </lineage>
</organism>
<feature type="compositionally biased region" description="Basic residues" evidence="1">
    <location>
        <begin position="465"/>
        <end position="476"/>
    </location>
</feature>
<evidence type="ECO:0000256" key="1">
    <source>
        <dbReference type="SAM" id="MobiDB-lite"/>
    </source>
</evidence>
<dbReference type="Pfam" id="PF03796">
    <property type="entry name" value="DnaB_C"/>
    <property type="match status" value="1"/>
</dbReference>
<feature type="region of interest" description="Disordered" evidence="1">
    <location>
        <begin position="395"/>
        <end position="427"/>
    </location>
</feature>
<accession>A0AAE8XL45</accession>
<dbReference type="SUPFAM" id="SSF52540">
    <property type="entry name" value="P-loop containing nucleoside triphosphate hydrolases"/>
    <property type="match status" value="1"/>
</dbReference>
<sequence>MMGRLGTSHFSSEVTRKAFRRITKLVEVKSEIIEWDDLLEDPNLSEEFRDSLREAEETPAKTMKGFDKIYDSLEKYRQRRDIMNLGKQIAKDFGEADPEEFDEQTYMQELADKLGQAQRGTRTTEKVWTFGGKKSNATKLAKQVITNPKEVMYKTGFKSYDNKNGGWPTTGVVLLAGSTSGGKSVLSMNIADRMAKINGIHCLKVTLEMTAEQEMKRMLSMISGIDFWKIKQGKLSQREQKELLKAAKKYDKIMSKSKGRNSFTSPERGMSIDDVLYMSIPYGVHVTFIDYVGLLEGIDNDNQWRELSTVVRKAKVHASATGQLVVILCQLDDQSGRIRYSGGMREHADVVWAWNYSDPEIREGKIIPVQVMKARDGELFEMPLKDVFEKMRVEDAEEGTEVPKSKAISADDMEGGDSKKKFGKGNFKKKGDKIEIKKSRRGAAAFLNSGNDSDDDDDDDDDLPKKKKKRKSYDVA</sequence>